<proteinExistence type="predicted"/>
<evidence type="ECO:0000313" key="1">
    <source>
        <dbReference type="EMBL" id="KAH7856393.1"/>
    </source>
</evidence>
<gene>
    <name evidence="1" type="ORF">Vadar_000846</name>
</gene>
<dbReference type="EMBL" id="CM037153">
    <property type="protein sequence ID" value="KAH7856393.1"/>
    <property type="molecule type" value="Genomic_DNA"/>
</dbReference>
<dbReference type="Proteomes" id="UP000828048">
    <property type="component" value="Chromosome 3"/>
</dbReference>
<organism evidence="1 2">
    <name type="scientific">Vaccinium darrowii</name>
    <dbReference type="NCBI Taxonomy" id="229202"/>
    <lineage>
        <taxon>Eukaryota</taxon>
        <taxon>Viridiplantae</taxon>
        <taxon>Streptophyta</taxon>
        <taxon>Embryophyta</taxon>
        <taxon>Tracheophyta</taxon>
        <taxon>Spermatophyta</taxon>
        <taxon>Magnoliopsida</taxon>
        <taxon>eudicotyledons</taxon>
        <taxon>Gunneridae</taxon>
        <taxon>Pentapetalae</taxon>
        <taxon>asterids</taxon>
        <taxon>Ericales</taxon>
        <taxon>Ericaceae</taxon>
        <taxon>Vaccinioideae</taxon>
        <taxon>Vaccinieae</taxon>
        <taxon>Vaccinium</taxon>
    </lineage>
</organism>
<keyword evidence="2" id="KW-1185">Reference proteome</keyword>
<comment type="caution">
    <text evidence="1">The sequence shown here is derived from an EMBL/GenBank/DDBJ whole genome shotgun (WGS) entry which is preliminary data.</text>
</comment>
<evidence type="ECO:0000313" key="2">
    <source>
        <dbReference type="Proteomes" id="UP000828048"/>
    </source>
</evidence>
<name>A0ACB7YS70_9ERIC</name>
<accession>A0ACB7YS70</accession>
<reference evidence="1 2" key="1">
    <citation type="journal article" date="2021" name="Hortic Res">
        <title>High-quality reference genome and annotation aids understanding of berry development for evergreen blueberry (Vaccinium darrowii).</title>
        <authorList>
            <person name="Yu J."/>
            <person name="Hulse-Kemp A.M."/>
            <person name="Babiker E."/>
            <person name="Staton M."/>
        </authorList>
    </citation>
    <scope>NUCLEOTIDE SEQUENCE [LARGE SCALE GENOMIC DNA]</scope>
    <source>
        <strain evidence="2">cv. NJ 8807/NJ 8810</strain>
        <tissue evidence="1">Young leaf</tissue>
    </source>
</reference>
<protein>
    <submittedName>
        <fullName evidence="1">Uncharacterized protein</fullName>
    </submittedName>
</protein>
<sequence>MQSAASTLFTAYSSLAGSMMLIRTMANDLVPSPVRTYLQSALHYFFAPVSDQITIVVDEYYGGISRNQVYDAAEVYLRTKISPDTGRFKVGKTQKQKSLNISVEKGEEIIDRFDDTLELKWRFTSVEPEKQNGYGYEKRFFELSFSKKYKDRVLNEYLPFVLAKAKEIKDNVDKVVKLYTRDGYGEDDSYGGGGVWGSISLDHPSTFETLAMDPELKKAIIEDLDSVEMQDRKKGTEQPYGPPSKLTLSGLLNFIDGLWSSCGDERIIIFTTNYKDRLDPALLRPGRMDMHIHMSYCTVQGFRLLVSNYLDIHDHHMLFGEIEDLIANVKVTPAEVAEQLMKSEDANIALSGVVNFLKRKKMEGNEIELDKANGRQVLQEENELKVQKTKRLKIGNVRRNSVRKSRGRAVRGKQSER</sequence>